<dbReference type="EMBL" id="AZHX01002194">
    <property type="protein sequence ID" value="ETW96348.1"/>
    <property type="molecule type" value="Genomic_DNA"/>
</dbReference>
<dbReference type="AlphaFoldDB" id="W4LE46"/>
<feature type="region of interest" description="Disordered" evidence="1">
    <location>
        <begin position="51"/>
        <end position="129"/>
    </location>
</feature>
<evidence type="ECO:0000313" key="3">
    <source>
        <dbReference type="Proteomes" id="UP000019140"/>
    </source>
</evidence>
<gene>
    <name evidence="2" type="ORF">ETSY2_46580</name>
</gene>
<feature type="compositionally biased region" description="Polar residues" evidence="1">
    <location>
        <begin position="53"/>
        <end position="63"/>
    </location>
</feature>
<keyword evidence="3" id="KW-1185">Reference proteome</keyword>
<sequence length="180" mass="21024">METRNKRQDGPLREAVSRALSHSLATAQQFYQAPTLSDTYRTYEAMQEMITGTRASSLCSTASIRKVPREDEEEKEKRRERDEEEKEGQQERRESEEMDTLRGTKGKTSAQQGAPQKSPRKRKGFSRKDEDLVADFFAQNIAERRFPTADECRDFIKMYPQFSERRPKDIYDKCRNLAGR</sequence>
<name>W4LE46_9BACT</name>
<evidence type="ECO:0000256" key="1">
    <source>
        <dbReference type="SAM" id="MobiDB-lite"/>
    </source>
</evidence>
<feature type="compositionally biased region" description="Polar residues" evidence="1">
    <location>
        <begin position="106"/>
        <end position="115"/>
    </location>
</feature>
<reference evidence="2 3" key="1">
    <citation type="journal article" date="2014" name="Nature">
        <title>An environmental bacterial taxon with a large and distinct metabolic repertoire.</title>
        <authorList>
            <person name="Wilson M.C."/>
            <person name="Mori T."/>
            <person name="Ruckert C."/>
            <person name="Uria A.R."/>
            <person name="Helf M.J."/>
            <person name="Takada K."/>
            <person name="Gernert C."/>
            <person name="Steffens U.A."/>
            <person name="Heycke N."/>
            <person name="Schmitt S."/>
            <person name="Rinke C."/>
            <person name="Helfrich E.J."/>
            <person name="Brachmann A.O."/>
            <person name="Gurgui C."/>
            <person name="Wakimoto T."/>
            <person name="Kracht M."/>
            <person name="Crusemann M."/>
            <person name="Hentschel U."/>
            <person name="Abe I."/>
            <person name="Matsunaga S."/>
            <person name="Kalinowski J."/>
            <person name="Takeyama H."/>
            <person name="Piel J."/>
        </authorList>
    </citation>
    <scope>NUCLEOTIDE SEQUENCE [LARGE SCALE GENOMIC DNA]</scope>
    <source>
        <strain evidence="3">TSY2</strain>
    </source>
</reference>
<comment type="caution">
    <text evidence="2">The sequence shown here is derived from an EMBL/GenBank/DDBJ whole genome shotgun (WGS) entry which is preliminary data.</text>
</comment>
<protein>
    <submittedName>
        <fullName evidence="2">Uncharacterized protein</fullName>
    </submittedName>
</protein>
<evidence type="ECO:0000313" key="2">
    <source>
        <dbReference type="EMBL" id="ETW96348.1"/>
    </source>
</evidence>
<organism evidence="2 3">
    <name type="scientific">Candidatus Entotheonella gemina</name>
    <dbReference type="NCBI Taxonomy" id="1429439"/>
    <lineage>
        <taxon>Bacteria</taxon>
        <taxon>Pseudomonadati</taxon>
        <taxon>Nitrospinota/Tectimicrobiota group</taxon>
        <taxon>Candidatus Tectimicrobiota</taxon>
        <taxon>Candidatus Entotheonellia</taxon>
        <taxon>Candidatus Entotheonellales</taxon>
        <taxon>Candidatus Entotheonellaceae</taxon>
        <taxon>Candidatus Entotheonella</taxon>
    </lineage>
</organism>
<dbReference type="Proteomes" id="UP000019140">
    <property type="component" value="Unassembled WGS sequence"/>
</dbReference>
<accession>W4LE46</accession>
<feature type="compositionally biased region" description="Basic and acidic residues" evidence="1">
    <location>
        <begin position="75"/>
        <end position="102"/>
    </location>
</feature>
<proteinExistence type="predicted"/>
<dbReference type="HOGENOM" id="CLU_1493578_0_0_7"/>